<keyword evidence="2" id="KW-1185">Reference proteome</keyword>
<gene>
    <name evidence="1" type="ORF">P2L57_32980</name>
</gene>
<proteinExistence type="predicted"/>
<dbReference type="EMBL" id="JARHTQ010000033">
    <property type="protein sequence ID" value="MDF2260352.1"/>
    <property type="molecule type" value="Genomic_DNA"/>
</dbReference>
<evidence type="ECO:0008006" key="3">
    <source>
        <dbReference type="Google" id="ProtNLM"/>
    </source>
</evidence>
<sequence length="148" mass="15313">MAVLPIRQAVLATRQAGTSVGQSALGETELIDTPDIGINTQGVRKTGGYVGTLADAASKHLAHALDAASKHLAHAPDAGYAVGDDQWGRQSGTSLNACARAWEDHMVDLANRLAQGAQDVANAANAYDVVDVAAERRMRLALGDLGKG</sequence>
<dbReference type="RefSeq" id="WP_275820878.1">
    <property type="nucleotide sequence ID" value="NZ_BAAANM010000021.1"/>
</dbReference>
<reference evidence="1 2" key="1">
    <citation type="submission" date="2023-03" db="EMBL/GenBank/DDBJ databases">
        <title>Draft genome sequence of type strain Streptomyces ferralitis JCM 14344.</title>
        <authorList>
            <person name="Klaysubun C."/>
            <person name="Duangmal K."/>
        </authorList>
    </citation>
    <scope>NUCLEOTIDE SEQUENCE [LARGE SCALE GENOMIC DNA]</scope>
    <source>
        <strain evidence="1 2">JCM 14344</strain>
    </source>
</reference>
<dbReference type="Proteomes" id="UP001220022">
    <property type="component" value="Unassembled WGS sequence"/>
</dbReference>
<evidence type="ECO:0000313" key="1">
    <source>
        <dbReference type="EMBL" id="MDF2260352.1"/>
    </source>
</evidence>
<accession>A0ABT5Z960</accession>
<name>A0ABT5Z960_9ACTN</name>
<comment type="caution">
    <text evidence="1">The sequence shown here is derived from an EMBL/GenBank/DDBJ whole genome shotgun (WGS) entry which is preliminary data.</text>
</comment>
<evidence type="ECO:0000313" key="2">
    <source>
        <dbReference type="Proteomes" id="UP001220022"/>
    </source>
</evidence>
<protein>
    <recommendedName>
        <fullName evidence="3">Excreted virulence factor EspC, type VII ESX diderm</fullName>
    </recommendedName>
</protein>
<organism evidence="1 2">
    <name type="scientific">Streptantibioticus ferralitis</name>
    <dbReference type="NCBI Taxonomy" id="236510"/>
    <lineage>
        <taxon>Bacteria</taxon>
        <taxon>Bacillati</taxon>
        <taxon>Actinomycetota</taxon>
        <taxon>Actinomycetes</taxon>
        <taxon>Kitasatosporales</taxon>
        <taxon>Streptomycetaceae</taxon>
        <taxon>Streptantibioticus</taxon>
    </lineage>
</organism>